<dbReference type="GO" id="GO:0005741">
    <property type="term" value="C:mitochondrial outer membrane"/>
    <property type="evidence" value="ECO:0007669"/>
    <property type="project" value="UniProtKB-SubCell"/>
</dbReference>
<keyword evidence="13" id="KW-1185">Reference proteome</keyword>
<dbReference type="GO" id="GO:0030943">
    <property type="term" value="F:mitochondrion targeting sequence binding"/>
    <property type="evidence" value="ECO:0007669"/>
    <property type="project" value="TreeGrafter"/>
</dbReference>
<dbReference type="Pfam" id="PF14559">
    <property type="entry name" value="TPR_19"/>
    <property type="match status" value="1"/>
</dbReference>
<dbReference type="Pfam" id="PF13431">
    <property type="entry name" value="TPR_17"/>
    <property type="match status" value="1"/>
</dbReference>
<feature type="region of interest" description="Disordered" evidence="11">
    <location>
        <begin position="41"/>
        <end position="87"/>
    </location>
</feature>
<evidence type="ECO:0000256" key="4">
    <source>
        <dbReference type="ARBA" id="ARBA00022787"/>
    </source>
</evidence>
<dbReference type="GO" id="GO:0045039">
    <property type="term" value="P:protein insertion into mitochondrial inner membrane"/>
    <property type="evidence" value="ECO:0007669"/>
    <property type="project" value="TreeGrafter"/>
</dbReference>
<dbReference type="GO" id="GO:0008320">
    <property type="term" value="F:protein transmembrane transporter activity"/>
    <property type="evidence" value="ECO:0007669"/>
    <property type="project" value="TreeGrafter"/>
</dbReference>
<comment type="subcellular location">
    <subcellularLocation>
        <location evidence="1">Mitochondrion outer membrane</location>
        <topology evidence="1">Single-pass membrane protein</topology>
    </subcellularLocation>
</comment>
<keyword evidence="8" id="KW-0472">Membrane</keyword>
<evidence type="ECO:0000313" key="12">
    <source>
        <dbReference type="EMBL" id="KAG7085571.1"/>
    </source>
</evidence>
<dbReference type="EMBL" id="CM032191">
    <property type="protein sequence ID" value="KAG7085571.1"/>
    <property type="molecule type" value="Genomic_DNA"/>
</dbReference>
<evidence type="ECO:0000256" key="1">
    <source>
        <dbReference type="ARBA" id="ARBA00004572"/>
    </source>
</evidence>
<evidence type="ECO:0000256" key="2">
    <source>
        <dbReference type="ARBA" id="ARBA00022692"/>
    </source>
</evidence>
<dbReference type="PANTHER" id="PTHR46208">
    <property type="entry name" value="MITOCHONDRIAL IMPORT RECEPTOR SUBUNIT TOM70"/>
    <property type="match status" value="1"/>
</dbReference>
<proteinExistence type="inferred from homology"/>
<feature type="repeat" description="TPR" evidence="10">
    <location>
        <begin position="112"/>
        <end position="145"/>
    </location>
</feature>
<reference evidence="12" key="1">
    <citation type="journal article" date="2021" name="Genome Biol. Evol.">
        <title>The assembled and annotated genome of the fairy-ring fungus Marasmius oreades.</title>
        <authorList>
            <person name="Hiltunen M."/>
            <person name="Ament-Velasquez S.L."/>
            <person name="Johannesson H."/>
        </authorList>
    </citation>
    <scope>NUCLEOTIDE SEQUENCE</scope>
    <source>
        <strain evidence="12">03SP1</strain>
    </source>
</reference>
<evidence type="ECO:0000256" key="6">
    <source>
        <dbReference type="ARBA" id="ARBA00022989"/>
    </source>
</evidence>
<dbReference type="InterPro" id="IPR011990">
    <property type="entry name" value="TPR-like_helical_dom_sf"/>
</dbReference>
<dbReference type="SMART" id="SM00028">
    <property type="entry name" value="TPR"/>
    <property type="match status" value="10"/>
</dbReference>
<dbReference type="InterPro" id="IPR019734">
    <property type="entry name" value="TPR_rpt"/>
</dbReference>
<evidence type="ECO:0000256" key="10">
    <source>
        <dbReference type="PROSITE-ProRule" id="PRU00339"/>
    </source>
</evidence>
<organism evidence="12 13">
    <name type="scientific">Marasmius oreades</name>
    <name type="common">fairy-ring Marasmius</name>
    <dbReference type="NCBI Taxonomy" id="181124"/>
    <lineage>
        <taxon>Eukaryota</taxon>
        <taxon>Fungi</taxon>
        <taxon>Dikarya</taxon>
        <taxon>Basidiomycota</taxon>
        <taxon>Agaricomycotina</taxon>
        <taxon>Agaricomycetes</taxon>
        <taxon>Agaricomycetidae</taxon>
        <taxon>Agaricales</taxon>
        <taxon>Marasmiineae</taxon>
        <taxon>Marasmiaceae</taxon>
        <taxon>Marasmius</taxon>
    </lineage>
</organism>
<feature type="repeat" description="TPR" evidence="10">
    <location>
        <begin position="449"/>
        <end position="482"/>
    </location>
</feature>
<evidence type="ECO:0000256" key="5">
    <source>
        <dbReference type="ARBA" id="ARBA00022803"/>
    </source>
</evidence>
<keyword evidence="2" id="KW-0812">Transmembrane</keyword>
<evidence type="ECO:0000256" key="11">
    <source>
        <dbReference type="SAM" id="MobiDB-lite"/>
    </source>
</evidence>
<feature type="repeat" description="TPR" evidence="10">
    <location>
        <begin position="381"/>
        <end position="414"/>
    </location>
</feature>
<comment type="caution">
    <text evidence="12">The sequence shown here is derived from an EMBL/GenBank/DDBJ whole genome shotgun (WGS) entry which is preliminary data.</text>
</comment>
<evidence type="ECO:0000256" key="3">
    <source>
        <dbReference type="ARBA" id="ARBA00022737"/>
    </source>
</evidence>
<comment type="similarity">
    <text evidence="9">Belongs to the Tom70 family.</text>
</comment>
<keyword evidence="4" id="KW-1000">Mitochondrion outer membrane</keyword>
<dbReference type="GeneID" id="66072203"/>
<keyword evidence="6" id="KW-1133">Transmembrane helix</keyword>
<keyword evidence="5 10" id="KW-0802">TPR repeat</keyword>
<keyword evidence="7" id="KW-0496">Mitochondrion</keyword>
<dbReference type="RefSeq" id="XP_043002042.1">
    <property type="nucleotide sequence ID" value="XM_043160086.1"/>
</dbReference>
<dbReference type="OrthoDB" id="2942533at2759"/>
<sequence length="593" mass="66074">MSSSDTSAGLVERVQNFVSDNKKAIIIGTAAVAAGGIIYYVSSSSPKSDGERKSRKKESRTKKKKSVNDPDGPLLQERKPKATVEDELSLTEVDCTAEQIAALPEEERTSRASAMKARGNEAYKQHKFSQAAIYYTRAIAMTPKAEPVFYSNRAACYINMSPSQHEKVVEDCDQALKLDSNYVKALNRRAIALEALERFPEALRDFTAATILNKFSDSAAAESVERVLKKMSAQEAKETIASRSPRLPSFTFISAYFAAFRPRALPTLPENPTTGDNTLILALQALEAPDYPHAFTLVNEAIEQGISWDIGKAEALNLRGTFKFLTGEIEGAKDDLNESINLVPSFTQSWVKIASVYMEQTDPTKAFECFEKAIEHNPKDPDIYYHRGQVLFIMNQFKEAAENYMKSTELDDTFVFSHIQLAVAQYKAEQLASSMAQFRRTMKAFPQRSEPLNYYGELLLDQQRFADAVEKFDKAIELEQLKPRPNVLPLVNKGLALYQWEQNIGAAERCCNEALRIDPDCDAAVATLAQLSLQQGKIEQAVTYFDKQVELARSEPELIGALTYKHASVAQLEFAKNYPAMAAQLSSMAQMMG</sequence>
<dbReference type="Pfam" id="PF13432">
    <property type="entry name" value="TPR_16"/>
    <property type="match status" value="1"/>
</dbReference>
<dbReference type="GO" id="GO:0030150">
    <property type="term" value="P:protein import into mitochondrial matrix"/>
    <property type="evidence" value="ECO:0007669"/>
    <property type="project" value="TreeGrafter"/>
</dbReference>
<dbReference type="PANTHER" id="PTHR46208:SF1">
    <property type="entry name" value="MITOCHONDRIAL IMPORT RECEPTOR SUBUNIT TOM70"/>
    <property type="match status" value="1"/>
</dbReference>
<feature type="compositionally biased region" description="Basic residues" evidence="11">
    <location>
        <begin position="53"/>
        <end position="65"/>
    </location>
</feature>
<evidence type="ECO:0008006" key="14">
    <source>
        <dbReference type="Google" id="ProtNLM"/>
    </source>
</evidence>
<accession>A0A9P7RKB7</accession>
<evidence type="ECO:0000256" key="8">
    <source>
        <dbReference type="ARBA" id="ARBA00023136"/>
    </source>
</evidence>
<evidence type="ECO:0000256" key="9">
    <source>
        <dbReference type="ARBA" id="ARBA00038030"/>
    </source>
</evidence>
<dbReference type="PROSITE" id="PS50005">
    <property type="entry name" value="TPR"/>
    <property type="match status" value="4"/>
</dbReference>
<protein>
    <recommendedName>
        <fullName evidence="14">ADP/ATP carrier receptor</fullName>
    </recommendedName>
</protein>
<keyword evidence="3" id="KW-0677">Repeat</keyword>
<evidence type="ECO:0000256" key="7">
    <source>
        <dbReference type="ARBA" id="ARBA00023128"/>
    </source>
</evidence>
<evidence type="ECO:0000313" key="13">
    <source>
        <dbReference type="Proteomes" id="UP001049176"/>
    </source>
</evidence>
<dbReference type="SUPFAM" id="SSF48452">
    <property type="entry name" value="TPR-like"/>
    <property type="match status" value="2"/>
</dbReference>
<gene>
    <name evidence="12" type="ORF">E1B28_003127</name>
</gene>
<dbReference type="Gene3D" id="1.25.40.10">
    <property type="entry name" value="Tetratricopeptide repeat domain"/>
    <property type="match status" value="2"/>
</dbReference>
<name>A0A9P7RKB7_9AGAR</name>
<dbReference type="Proteomes" id="UP001049176">
    <property type="component" value="Chromosome 11"/>
</dbReference>
<dbReference type="AlphaFoldDB" id="A0A9P7RKB7"/>
<feature type="repeat" description="TPR" evidence="10">
    <location>
        <begin position="347"/>
        <end position="380"/>
    </location>
</feature>
<dbReference type="KEGG" id="more:E1B28_003127"/>